<comment type="function">
    <text evidence="7">Catalyzes the formation of 6,7-dimethyl-8-ribityllumazine by condensation of 5-amino-6-(D-ribitylamino)uracil with 3,4-dihydroxy-2-butanone 4-phosphate. This is the penultimate step in the biosynthesis of riboflavin.</text>
</comment>
<evidence type="ECO:0000256" key="2">
    <source>
        <dbReference type="ARBA" id="ARBA00007424"/>
    </source>
</evidence>
<dbReference type="InterPro" id="IPR034964">
    <property type="entry name" value="LS"/>
</dbReference>
<evidence type="ECO:0000313" key="11">
    <source>
        <dbReference type="EMBL" id="PLW57007.1"/>
    </source>
</evidence>
<dbReference type="InterPro" id="IPR002180">
    <property type="entry name" value="LS/RS"/>
</dbReference>
<keyword evidence="5 7" id="KW-0808">Transferase</keyword>
<dbReference type="GO" id="GO:0009349">
    <property type="term" value="C:riboflavin synthase complex"/>
    <property type="evidence" value="ECO:0007669"/>
    <property type="project" value="UniProtKB-UniRule"/>
</dbReference>
<evidence type="ECO:0000256" key="5">
    <source>
        <dbReference type="ARBA" id="ARBA00022679"/>
    </source>
</evidence>
<dbReference type="STRING" id="200324.A0A2N5UWX7"/>
<evidence type="ECO:0000313" key="13">
    <source>
        <dbReference type="Proteomes" id="UP000235392"/>
    </source>
</evidence>
<dbReference type="GO" id="GO:0005758">
    <property type="term" value="C:mitochondrial intermembrane space"/>
    <property type="evidence" value="ECO:0007669"/>
    <property type="project" value="TreeGrafter"/>
</dbReference>
<name>A0A2N5UWX7_9BASI</name>
<dbReference type="HAMAP" id="MF_00178">
    <property type="entry name" value="Lumazine_synth"/>
    <property type="match status" value="1"/>
</dbReference>
<dbReference type="EMBL" id="PGCI01000080">
    <property type="protein sequence ID" value="PLW42268.1"/>
    <property type="molecule type" value="Genomic_DNA"/>
</dbReference>
<dbReference type="CDD" id="cd09209">
    <property type="entry name" value="Lumazine_synthase-I"/>
    <property type="match status" value="1"/>
</dbReference>
<comment type="pathway">
    <text evidence="1 7">Cofactor biosynthesis; riboflavin biosynthesis; riboflavin from 2-hydroxy-3-oxobutyl phosphate and 5-amino-6-(D-ribitylamino)uracil: step 1/2.</text>
</comment>
<evidence type="ECO:0000256" key="6">
    <source>
        <dbReference type="ARBA" id="ARBA00048785"/>
    </source>
</evidence>
<dbReference type="AlphaFoldDB" id="A0A2N5UWX7"/>
<dbReference type="GO" id="GO:0009231">
    <property type="term" value="P:riboflavin biosynthetic process"/>
    <property type="evidence" value="ECO:0007669"/>
    <property type="project" value="UniProtKB-UniPathway"/>
</dbReference>
<evidence type="ECO:0000256" key="7">
    <source>
        <dbReference type="RuleBase" id="RU003795"/>
    </source>
</evidence>
<comment type="catalytic activity">
    <reaction evidence="6 7">
        <text>(2S)-2-hydroxy-3-oxobutyl phosphate + 5-amino-6-(D-ribitylamino)uracil = 6,7-dimethyl-8-(1-D-ribityl)lumazine + phosphate + 2 H2O + H(+)</text>
        <dbReference type="Rhea" id="RHEA:26152"/>
        <dbReference type="ChEBI" id="CHEBI:15377"/>
        <dbReference type="ChEBI" id="CHEBI:15378"/>
        <dbReference type="ChEBI" id="CHEBI:15934"/>
        <dbReference type="ChEBI" id="CHEBI:43474"/>
        <dbReference type="ChEBI" id="CHEBI:58201"/>
        <dbReference type="ChEBI" id="CHEBI:58830"/>
        <dbReference type="EC" id="2.5.1.78"/>
    </reaction>
</comment>
<evidence type="ECO:0000256" key="3">
    <source>
        <dbReference type="ARBA" id="ARBA00012664"/>
    </source>
</evidence>
<reference evidence="12 13" key="1">
    <citation type="submission" date="2017-11" db="EMBL/GenBank/DDBJ databases">
        <title>De novo assembly and phasing of dikaryotic genomes from two isolates of Puccinia coronata f. sp. avenae, the causal agent of oat crown rust.</title>
        <authorList>
            <person name="Miller M.E."/>
            <person name="Zhang Y."/>
            <person name="Omidvar V."/>
            <person name="Sperschneider J."/>
            <person name="Schwessinger B."/>
            <person name="Raley C."/>
            <person name="Palmer J.M."/>
            <person name="Garnica D."/>
            <person name="Upadhyaya N."/>
            <person name="Rathjen J."/>
            <person name="Taylor J.M."/>
            <person name="Park R.F."/>
            <person name="Dodds P.N."/>
            <person name="Hirsch C.D."/>
            <person name="Kianian S.F."/>
            <person name="Figueroa M."/>
        </authorList>
    </citation>
    <scope>NUCLEOTIDE SEQUENCE [LARGE SCALE GENOMIC DNA]</scope>
    <source>
        <strain evidence="8">12NC29</strain>
        <strain evidence="10">12SD80</strain>
    </source>
</reference>
<dbReference type="OrthoDB" id="2965at2759"/>
<dbReference type="Proteomes" id="UP000235388">
    <property type="component" value="Unassembled WGS sequence"/>
</dbReference>
<evidence type="ECO:0000313" key="8">
    <source>
        <dbReference type="EMBL" id="PLW15880.1"/>
    </source>
</evidence>
<organism evidence="10 13">
    <name type="scientific">Puccinia coronata f. sp. avenae</name>
    <dbReference type="NCBI Taxonomy" id="200324"/>
    <lineage>
        <taxon>Eukaryota</taxon>
        <taxon>Fungi</taxon>
        <taxon>Dikarya</taxon>
        <taxon>Basidiomycota</taxon>
        <taxon>Pucciniomycotina</taxon>
        <taxon>Pucciniomycetes</taxon>
        <taxon>Pucciniales</taxon>
        <taxon>Pucciniaceae</taxon>
        <taxon>Puccinia</taxon>
    </lineage>
</organism>
<dbReference type="PANTHER" id="PTHR21058">
    <property type="entry name" value="6,7-DIMETHYL-8-RIBITYLLUMAZINE SYNTHASE DMRL SYNTHASE LUMAZINE SYNTHASE"/>
    <property type="match status" value="1"/>
</dbReference>
<proteinExistence type="inferred from homology"/>
<dbReference type="Gene3D" id="3.40.50.960">
    <property type="entry name" value="Lumazine/riboflavin synthase"/>
    <property type="match status" value="2"/>
</dbReference>
<comment type="caution">
    <text evidence="10">The sequence shown here is derived from an EMBL/GenBank/DDBJ whole genome shotgun (WGS) entry which is preliminary data.</text>
</comment>
<keyword evidence="4 7" id="KW-0686">Riboflavin biosynthesis</keyword>
<evidence type="ECO:0000256" key="1">
    <source>
        <dbReference type="ARBA" id="ARBA00004917"/>
    </source>
</evidence>
<sequence length="198" mass="21914">MAPLEESVKQAPSSLHTLKDPNPDISNLRILIIHTEWNKTIIDNLLKHSILTLQSLTVKQENIFIQSVPGSYELPWACNSALSNTTVRNDIDAIIAIGVLIKGDTMHFEYIADSVSKNLSEVSIKHNKPIIFGVLTCLTEEQALIRSGLLPSSSSNHNHAIDWAKAAVDCALNSRRFSDHKTPLHSLFRSAREIASDV</sequence>
<dbReference type="UniPathway" id="UPA00275">
    <property type="reaction ID" value="UER00404"/>
</dbReference>
<dbReference type="EMBL" id="PGCJ01000015">
    <property type="protein sequence ID" value="PLW57007.1"/>
    <property type="molecule type" value="Genomic_DNA"/>
</dbReference>
<evidence type="ECO:0000313" key="12">
    <source>
        <dbReference type="Proteomes" id="UP000235388"/>
    </source>
</evidence>
<evidence type="ECO:0000313" key="9">
    <source>
        <dbReference type="EMBL" id="PLW22866.1"/>
    </source>
</evidence>
<dbReference type="Pfam" id="PF00885">
    <property type="entry name" value="DMRL_synthase"/>
    <property type="match status" value="1"/>
</dbReference>
<gene>
    <name evidence="11" type="ORF">PCANC_02835</name>
    <name evidence="8" type="ORF">PCANC_14260</name>
    <name evidence="10" type="ORF">PCASD_07738</name>
    <name evidence="9" type="ORF">PCASD_16212</name>
</gene>
<dbReference type="PANTHER" id="PTHR21058:SF0">
    <property type="entry name" value="6,7-DIMETHYL-8-RIBITYLLUMAZINE SYNTHASE"/>
    <property type="match status" value="1"/>
</dbReference>
<dbReference type="GO" id="GO:0000906">
    <property type="term" value="F:6,7-dimethyl-8-ribityllumazine synthase activity"/>
    <property type="evidence" value="ECO:0007669"/>
    <property type="project" value="UniProtKB-EC"/>
</dbReference>
<protein>
    <recommendedName>
        <fullName evidence="3 7">6,7-dimethyl-8-ribityllumazine synthase</fullName>
        <shortName evidence="7">DMRL synthase</shortName>
        <ecNumber evidence="3 7">2.5.1.78</ecNumber>
    </recommendedName>
</protein>
<dbReference type="InterPro" id="IPR036467">
    <property type="entry name" value="LS/RS_sf"/>
</dbReference>
<evidence type="ECO:0000313" key="10">
    <source>
        <dbReference type="EMBL" id="PLW42268.1"/>
    </source>
</evidence>
<dbReference type="EMBL" id="PGCI01000650">
    <property type="protein sequence ID" value="PLW22866.1"/>
    <property type="molecule type" value="Genomic_DNA"/>
</dbReference>
<keyword evidence="12" id="KW-1185">Reference proteome</keyword>
<dbReference type="EC" id="2.5.1.78" evidence="3 7"/>
<dbReference type="EMBL" id="PGCJ01000884">
    <property type="protein sequence ID" value="PLW15880.1"/>
    <property type="molecule type" value="Genomic_DNA"/>
</dbReference>
<dbReference type="NCBIfam" id="TIGR00114">
    <property type="entry name" value="lumazine-synth"/>
    <property type="match status" value="1"/>
</dbReference>
<accession>A0A2N5UWX7</accession>
<comment type="similarity">
    <text evidence="2 7">Belongs to the DMRL synthase family.</text>
</comment>
<dbReference type="SUPFAM" id="SSF52121">
    <property type="entry name" value="Lumazine synthase"/>
    <property type="match status" value="1"/>
</dbReference>
<evidence type="ECO:0000256" key="4">
    <source>
        <dbReference type="ARBA" id="ARBA00022619"/>
    </source>
</evidence>
<dbReference type="Proteomes" id="UP000235392">
    <property type="component" value="Unassembled WGS sequence"/>
</dbReference>